<gene>
    <name evidence="1" type="ORF">F4821DRAFT_244045</name>
</gene>
<dbReference type="EMBL" id="MU394346">
    <property type="protein sequence ID" value="KAI6083830.1"/>
    <property type="molecule type" value="Genomic_DNA"/>
</dbReference>
<organism evidence="1 2">
    <name type="scientific">Hypoxylon rubiginosum</name>
    <dbReference type="NCBI Taxonomy" id="110542"/>
    <lineage>
        <taxon>Eukaryota</taxon>
        <taxon>Fungi</taxon>
        <taxon>Dikarya</taxon>
        <taxon>Ascomycota</taxon>
        <taxon>Pezizomycotina</taxon>
        <taxon>Sordariomycetes</taxon>
        <taxon>Xylariomycetidae</taxon>
        <taxon>Xylariales</taxon>
        <taxon>Hypoxylaceae</taxon>
        <taxon>Hypoxylon</taxon>
    </lineage>
</organism>
<accession>A0ACC0CUN9</accession>
<sequence>MGAPKLSSKQKLCAIIGISFVFFIAEIVVAFYTKSLALLADAFHYMNDLIGFIVALVAILISERAESPQNFSFGWARAQLLGAFFNGVFLLALGVSIFLQSIERFISIERIENPKLVLIMGCVGLTLNIISATLLHEHHGHDHGHGHGHSHSHSHAEGSEHAEDHGHTHGHTHDHSHGHSHVNLEAGGQATISLSEDDIPMTPISAHAEHRHTITTLQSPGRDLGMMGVLIHVIGDAFNNIGVIVAALVIWLTTSEARFYADPGISMGIALMILLTSIPLVKNSGKILMQSAPKDVDMEDVKHDLEKIPGIESVHELHIWRLDQKKAIATAHVVVSNNEMTDFMTRAKTVGECLHAYGIHSATLQPELATPSVSSTTTAAPVDANPKQVEDVTANLAAATTATTVDAAPSSGASIRRRRPETAACQIVCGNLCEGLTCCNTPAMRI</sequence>
<evidence type="ECO:0000313" key="1">
    <source>
        <dbReference type="EMBL" id="KAI6083830.1"/>
    </source>
</evidence>
<name>A0ACC0CUN9_9PEZI</name>
<keyword evidence="2" id="KW-1185">Reference proteome</keyword>
<comment type="caution">
    <text evidence="1">The sequence shown here is derived from an EMBL/GenBank/DDBJ whole genome shotgun (WGS) entry which is preliminary data.</text>
</comment>
<reference evidence="1 2" key="1">
    <citation type="journal article" date="2022" name="New Phytol.">
        <title>Ecological generalism drives hyperdiversity of secondary metabolite gene clusters in xylarialean endophytes.</title>
        <authorList>
            <person name="Franco M.E.E."/>
            <person name="Wisecaver J.H."/>
            <person name="Arnold A.E."/>
            <person name="Ju Y.M."/>
            <person name="Slot J.C."/>
            <person name="Ahrendt S."/>
            <person name="Moore L.P."/>
            <person name="Eastman K.E."/>
            <person name="Scott K."/>
            <person name="Konkel Z."/>
            <person name="Mondo S.J."/>
            <person name="Kuo A."/>
            <person name="Hayes R.D."/>
            <person name="Haridas S."/>
            <person name="Andreopoulos B."/>
            <person name="Riley R."/>
            <person name="LaButti K."/>
            <person name="Pangilinan J."/>
            <person name="Lipzen A."/>
            <person name="Amirebrahimi M."/>
            <person name="Yan J."/>
            <person name="Adam C."/>
            <person name="Keymanesh K."/>
            <person name="Ng V."/>
            <person name="Louie K."/>
            <person name="Northen T."/>
            <person name="Drula E."/>
            <person name="Henrissat B."/>
            <person name="Hsieh H.M."/>
            <person name="Youens-Clark K."/>
            <person name="Lutzoni F."/>
            <person name="Miadlikowska J."/>
            <person name="Eastwood D.C."/>
            <person name="Hamelin R.C."/>
            <person name="Grigoriev I.V."/>
            <person name="U'Ren J.M."/>
        </authorList>
    </citation>
    <scope>NUCLEOTIDE SEQUENCE [LARGE SCALE GENOMIC DNA]</scope>
    <source>
        <strain evidence="1 2">ER1909</strain>
    </source>
</reference>
<protein>
    <submittedName>
        <fullName evidence="1">Cation efflux protein</fullName>
    </submittedName>
</protein>
<proteinExistence type="predicted"/>
<dbReference type="Proteomes" id="UP001497680">
    <property type="component" value="Unassembled WGS sequence"/>
</dbReference>
<evidence type="ECO:0000313" key="2">
    <source>
        <dbReference type="Proteomes" id="UP001497680"/>
    </source>
</evidence>